<organism evidence="1">
    <name type="scientific">Rhizophagus irregularis (strain DAOM 181602 / DAOM 197198 / MUCL 43194)</name>
    <name type="common">Arbuscular mycorrhizal fungus</name>
    <name type="synonym">Glomus intraradices</name>
    <dbReference type="NCBI Taxonomy" id="747089"/>
    <lineage>
        <taxon>Eukaryota</taxon>
        <taxon>Fungi</taxon>
        <taxon>Fungi incertae sedis</taxon>
        <taxon>Mucoromycota</taxon>
        <taxon>Glomeromycotina</taxon>
        <taxon>Glomeromycetes</taxon>
        <taxon>Glomerales</taxon>
        <taxon>Glomeraceae</taxon>
        <taxon>Rhizophagus</taxon>
    </lineage>
</organism>
<dbReference type="EMBL" id="KI281614">
    <property type="protein sequence ID" value="ESA15817.1"/>
    <property type="molecule type" value="Genomic_DNA"/>
</dbReference>
<accession>U9U7Z2</accession>
<dbReference type="AlphaFoldDB" id="U9U7Z2"/>
<protein>
    <submittedName>
        <fullName evidence="1">Uncharacterized protein</fullName>
    </submittedName>
</protein>
<evidence type="ECO:0000313" key="1">
    <source>
        <dbReference type="EMBL" id="ESA15817.1"/>
    </source>
</evidence>
<dbReference type="HOGENOM" id="CLU_1769083_0_0_1"/>
<name>U9U7Z2_RHIID</name>
<dbReference type="VEuPathDB" id="FungiDB:RhiirFUN_021268"/>
<proteinExistence type="predicted"/>
<sequence length="147" mass="17279">MHKKRFSNLKFTPSERSRNNKSAFLELVREYFDLENLALQLLQTVEHLQYRDKDRIPDLNDYKFLVPLFSFKTRTLTKLENSIKEKSVITAHAASSSSHTTPLVDTDSDELRLKYVQNDTKIAYKYHKPGSKAWLGYLKSEFYNDNP</sequence>
<reference evidence="1" key="1">
    <citation type="submission" date="2013-07" db="EMBL/GenBank/DDBJ databases">
        <title>The genome of an arbuscular mycorrhizal fungus provides insights into the evolution of the oldest plant symbiosis.</title>
        <authorList>
            <consortium name="DOE Joint Genome Institute"/>
            <person name="Tisserant E."/>
            <person name="Malbreil M."/>
            <person name="Kuo A."/>
            <person name="Kohler A."/>
            <person name="Symeonidi A."/>
            <person name="Balestrini R."/>
            <person name="Charron P."/>
            <person name="Duensing N."/>
            <person name="Frei-dit-Frey N."/>
            <person name="Gianinazzi-Pearson V."/>
            <person name="Gilbert B."/>
            <person name="Handa Y."/>
            <person name="Hijri M."/>
            <person name="Kaul R."/>
            <person name="Kawaguchi M."/>
            <person name="Krajinski F."/>
            <person name="Lammers P."/>
            <person name="Lapierre D."/>
            <person name="Masclaux F.G."/>
            <person name="Murat C."/>
            <person name="Morin E."/>
            <person name="Ndikumana S."/>
            <person name="Pagni M."/>
            <person name="Petitpierre D."/>
            <person name="Requena N."/>
            <person name="Rosikiewicz P."/>
            <person name="Riley R."/>
            <person name="Saito K."/>
            <person name="San Clemente H."/>
            <person name="Shapiro H."/>
            <person name="van Tuinen D."/>
            <person name="Becard G."/>
            <person name="Bonfante P."/>
            <person name="Paszkowski U."/>
            <person name="Shachar-Hill Y."/>
            <person name="Young J.P."/>
            <person name="Sanders I.R."/>
            <person name="Henrissat B."/>
            <person name="Rensing S.A."/>
            <person name="Grigoriev I.V."/>
            <person name="Corradi N."/>
            <person name="Roux C."/>
            <person name="Martin F."/>
        </authorList>
    </citation>
    <scope>NUCLEOTIDE SEQUENCE</scope>
    <source>
        <strain evidence="1">DAOM 197198</strain>
    </source>
</reference>
<gene>
    <name evidence="1" type="ORF">GLOINDRAFT_94766</name>
</gene>